<evidence type="ECO:0000256" key="1">
    <source>
        <dbReference type="ARBA" id="ARBA00022676"/>
    </source>
</evidence>
<accession>A0A510HJ10</accession>
<keyword evidence="1" id="KW-0328">Glycosyltransferase</keyword>
<gene>
    <name evidence="4" type="ORF">RxyAA322_17620</name>
</gene>
<dbReference type="Pfam" id="PF13439">
    <property type="entry name" value="Glyco_transf_4"/>
    <property type="match status" value="1"/>
</dbReference>
<dbReference type="Gene3D" id="3.40.50.2000">
    <property type="entry name" value="Glycogen Phosphorylase B"/>
    <property type="match status" value="2"/>
</dbReference>
<keyword evidence="5" id="KW-1185">Reference proteome</keyword>
<evidence type="ECO:0000259" key="3">
    <source>
        <dbReference type="Pfam" id="PF13439"/>
    </source>
</evidence>
<feature type="domain" description="Glycosyltransferase subfamily 4-like N-terminal" evidence="3">
    <location>
        <begin position="72"/>
        <end position="149"/>
    </location>
</feature>
<dbReference type="GO" id="GO:0016757">
    <property type="term" value="F:glycosyltransferase activity"/>
    <property type="evidence" value="ECO:0007669"/>
    <property type="project" value="UniProtKB-KW"/>
</dbReference>
<evidence type="ECO:0000313" key="5">
    <source>
        <dbReference type="Proteomes" id="UP000318065"/>
    </source>
</evidence>
<protein>
    <submittedName>
        <fullName evidence="4">Glycosyl transferase family 1</fullName>
    </submittedName>
</protein>
<dbReference type="GO" id="GO:0009103">
    <property type="term" value="P:lipopolysaccharide biosynthetic process"/>
    <property type="evidence" value="ECO:0007669"/>
    <property type="project" value="TreeGrafter"/>
</dbReference>
<sequence>MRVAFVTVGDPERRTGGHLYNGIVVSGLRAAGFEVRYVSPCGASPEEQDAEAGDFGRSFDVSGVDVVVVDALARRICGPHLDRWRRPVVVLVHELPSVAGSGGPGEEYFERSLLLGADLFVAVSSDVREILLRRGVPSGRIRVVPPGRDRLSPEKTPESGGPVQVLCVGQWIPRKGILELVGAWRGLGAEGARLVLVGETGADAGYAAAVRRLVDRDGSIRVAGEVSDAVLRRAYAGSDVFALLSRYEGYGMAYAEALCWGLPVVGCRVGPVPEIVGGAGVLVEPGDVDGAREALRVLVRDAGLRHRMSRAARRRARELPSWRDAVDGFVRVLREAAGGG</sequence>
<dbReference type="Proteomes" id="UP000318065">
    <property type="component" value="Chromosome"/>
</dbReference>
<dbReference type="PANTHER" id="PTHR46401">
    <property type="entry name" value="GLYCOSYLTRANSFERASE WBBK-RELATED"/>
    <property type="match status" value="1"/>
</dbReference>
<reference evidence="4" key="1">
    <citation type="journal article" date="2019" name="Microbiol. Resour. Announc.">
        <title>Complete Genome Sequence of Rubrobacter xylanophilus Strain AA3-22, Isolated from Arima Onsen in Japan.</title>
        <authorList>
            <person name="Tomariguchi N."/>
            <person name="Miyazaki K."/>
        </authorList>
    </citation>
    <scope>NUCLEOTIDE SEQUENCE [LARGE SCALE GENOMIC DNA]</scope>
    <source>
        <strain evidence="4">AA3-22</strain>
    </source>
</reference>
<dbReference type="AlphaFoldDB" id="A0A510HJ10"/>
<dbReference type="CDD" id="cd03801">
    <property type="entry name" value="GT4_PimA-like"/>
    <property type="match status" value="1"/>
</dbReference>
<dbReference type="Pfam" id="PF13692">
    <property type="entry name" value="Glyco_trans_1_4"/>
    <property type="match status" value="1"/>
</dbReference>
<dbReference type="SUPFAM" id="SSF53756">
    <property type="entry name" value="UDP-Glycosyltransferase/glycogen phosphorylase"/>
    <property type="match status" value="1"/>
</dbReference>
<name>A0A510HJ10_9ACTN</name>
<dbReference type="InterPro" id="IPR028098">
    <property type="entry name" value="Glyco_trans_4-like_N"/>
</dbReference>
<evidence type="ECO:0000256" key="2">
    <source>
        <dbReference type="ARBA" id="ARBA00022679"/>
    </source>
</evidence>
<evidence type="ECO:0000313" key="4">
    <source>
        <dbReference type="EMBL" id="BBL79908.1"/>
    </source>
</evidence>
<dbReference type="EMBL" id="AP019791">
    <property type="protein sequence ID" value="BBL79908.1"/>
    <property type="molecule type" value="Genomic_DNA"/>
</dbReference>
<dbReference type="PANTHER" id="PTHR46401:SF2">
    <property type="entry name" value="GLYCOSYLTRANSFERASE WBBK-RELATED"/>
    <property type="match status" value="1"/>
</dbReference>
<dbReference type="OrthoDB" id="6286688at2"/>
<dbReference type="RefSeq" id="WP_143527930.1">
    <property type="nucleotide sequence ID" value="NZ_AP019791.1"/>
</dbReference>
<proteinExistence type="predicted"/>
<keyword evidence="2 4" id="KW-0808">Transferase</keyword>
<organism evidence="4 5">
    <name type="scientific">Rubrobacter xylanophilus</name>
    <dbReference type="NCBI Taxonomy" id="49319"/>
    <lineage>
        <taxon>Bacteria</taxon>
        <taxon>Bacillati</taxon>
        <taxon>Actinomycetota</taxon>
        <taxon>Rubrobacteria</taxon>
        <taxon>Rubrobacterales</taxon>
        <taxon>Rubrobacteraceae</taxon>
        <taxon>Rubrobacter</taxon>
    </lineage>
</organism>